<dbReference type="PROSITE" id="PS51880">
    <property type="entry name" value="TGS"/>
    <property type="match status" value="1"/>
</dbReference>
<comment type="cofactor">
    <cofactor evidence="1">
        <name>Mg(2+)</name>
        <dbReference type="ChEBI" id="CHEBI:18420"/>
    </cofactor>
</comment>
<dbReference type="InterPro" id="IPR013029">
    <property type="entry name" value="YchF_C"/>
</dbReference>
<dbReference type="GO" id="GO:0005737">
    <property type="term" value="C:cytoplasm"/>
    <property type="evidence" value="ECO:0007669"/>
    <property type="project" value="TreeGrafter"/>
</dbReference>
<organism evidence="8 9">
    <name type="scientific">Eiseniibacteriota bacterium</name>
    <dbReference type="NCBI Taxonomy" id="2212470"/>
    <lineage>
        <taxon>Bacteria</taxon>
        <taxon>Candidatus Eiseniibacteriota</taxon>
    </lineage>
</organism>
<feature type="domain" description="TGS" evidence="7">
    <location>
        <begin position="145"/>
        <end position="228"/>
    </location>
</feature>
<evidence type="ECO:0000256" key="4">
    <source>
        <dbReference type="ARBA" id="ARBA00022840"/>
    </source>
</evidence>
<gene>
    <name evidence="8" type="ORF">KJ970_16045</name>
</gene>
<accession>A0A948RXS3</accession>
<dbReference type="SUPFAM" id="SSF81271">
    <property type="entry name" value="TGS-like"/>
    <property type="match status" value="1"/>
</dbReference>
<evidence type="ECO:0000256" key="5">
    <source>
        <dbReference type="ARBA" id="ARBA00022842"/>
    </source>
</evidence>
<dbReference type="InterPro" id="IPR027417">
    <property type="entry name" value="P-loop_NTPase"/>
</dbReference>
<dbReference type="Pfam" id="PF06071">
    <property type="entry name" value="YchF-GTPase_C"/>
    <property type="match status" value="1"/>
</dbReference>
<dbReference type="Gene3D" id="3.10.20.30">
    <property type="match status" value="1"/>
</dbReference>
<evidence type="ECO:0000313" key="9">
    <source>
        <dbReference type="Proteomes" id="UP000777784"/>
    </source>
</evidence>
<keyword evidence="4" id="KW-0067">ATP-binding</keyword>
<dbReference type="InterPro" id="IPR012676">
    <property type="entry name" value="TGS-like"/>
</dbReference>
<dbReference type="PANTHER" id="PTHR23305:SF18">
    <property type="entry name" value="OBG-TYPE G DOMAIN-CONTAINING PROTEIN"/>
    <property type="match status" value="1"/>
</dbReference>
<dbReference type="Proteomes" id="UP000777784">
    <property type="component" value="Unassembled WGS sequence"/>
</dbReference>
<keyword evidence="2" id="KW-0479">Metal-binding</keyword>
<sequence length="230" mass="25707">MKIAYKGLELPEGKMKYQDDIFSKLVDKFQPVKVSPYYFELLAGDYNKAYGIAIADTSILDLLIDDIEKIENRLSRAEESEEKAILEKCLVHLGNEKPICDMVLDANERAYVSKLAPTSFKPTLVAIETATDASAVCRALMDKAGLMFYYTVGKQEVHAWLVEKGSTAVTCAGKIHSDLARGFIKAEVVSCEDMMTCHNMNDARSKGCTKLVDRDYVIPENSILDIRFNV</sequence>
<protein>
    <submittedName>
        <fullName evidence="8">DUF933 domain-containing protein</fullName>
    </submittedName>
</protein>
<feature type="coiled-coil region" evidence="6">
    <location>
        <begin position="60"/>
        <end position="87"/>
    </location>
</feature>
<proteinExistence type="predicted"/>
<reference evidence="8" key="1">
    <citation type="submission" date="2021-05" db="EMBL/GenBank/DDBJ databases">
        <title>Energy efficiency and biological interactions define the core microbiome of deep oligotrophic groundwater.</title>
        <authorList>
            <person name="Mehrshad M."/>
            <person name="Lopez-Fernandez M."/>
            <person name="Bell E."/>
            <person name="Bernier-Latmani R."/>
            <person name="Bertilsson S."/>
            <person name="Dopson M."/>
        </authorList>
    </citation>
    <scope>NUCLEOTIDE SEQUENCE</scope>
    <source>
        <strain evidence="8">Modern_marine.mb.64</strain>
    </source>
</reference>
<evidence type="ECO:0000256" key="1">
    <source>
        <dbReference type="ARBA" id="ARBA00001946"/>
    </source>
</evidence>
<evidence type="ECO:0000313" key="8">
    <source>
        <dbReference type="EMBL" id="MBU2692436.1"/>
    </source>
</evidence>
<keyword evidence="3" id="KW-0547">Nucleotide-binding</keyword>
<evidence type="ECO:0000256" key="6">
    <source>
        <dbReference type="SAM" id="Coils"/>
    </source>
</evidence>
<dbReference type="InterPro" id="IPR012675">
    <property type="entry name" value="Beta-grasp_dom_sf"/>
</dbReference>
<dbReference type="Gene3D" id="3.40.50.300">
    <property type="entry name" value="P-loop containing nucleotide triphosphate hydrolases"/>
    <property type="match status" value="1"/>
</dbReference>
<dbReference type="GO" id="GO:0005524">
    <property type="term" value="F:ATP binding"/>
    <property type="evidence" value="ECO:0007669"/>
    <property type="project" value="UniProtKB-KW"/>
</dbReference>
<dbReference type="InterPro" id="IPR004095">
    <property type="entry name" value="TGS"/>
</dbReference>
<dbReference type="PANTHER" id="PTHR23305">
    <property type="entry name" value="OBG GTPASE FAMILY"/>
    <property type="match status" value="1"/>
</dbReference>
<dbReference type="GO" id="GO:0016887">
    <property type="term" value="F:ATP hydrolysis activity"/>
    <property type="evidence" value="ECO:0007669"/>
    <property type="project" value="TreeGrafter"/>
</dbReference>
<comment type="caution">
    <text evidence="8">The sequence shown here is derived from an EMBL/GenBank/DDBJ whole genome shotgun (WGS) entry which is preliminary data.</text>
</comment>
<dbReference type="EMBL" id="JAHJDP010000091">
    <property type="protein sequence ID" value="MBU2692436.1"/>
    <property type="molecule type" value="Genomic_DNA"/>
</dbReference>
<dbReference type="AlphaFoldDB" id="A0A948RXS3"/>
<name>A0A948RXS3_UNCEI</name>
<keyword evidence="5" id="KW-0460">Magnesium</keyword>
<keyword evidence="6" id="KW-0175">Coiled coil</keyword>
<evidence type="ECO:0000259" key="7">
    <source>
        <dbReference type="PROSITE" id="PS51880"/>
    </source>
</evidence>
<evidence type="ECO:0000256" key="3">
    <source>
        <dbReference type="ARBA" id="ARBA00022741"/>
    </source>
</evidence>
<dbReference type="GO" id="GO:0046872">
    <property type="term" value="F:metal ion binding"/>
    <property type="evidence" value="ECO:0007669"/>
    <property type="project" value="UniProtKB-KW"/>
</dbReference>
<evidence type="ECO:0000256" key="2">
    <source>
        <dbReference type="ARBA" id="ARBA00022723"/>
    </source>
</evidence>
<dbReference type="FunFam" id="3.10.20.30:FF:000029">
    <property type="entry name" value="Obg-like ATPase 1"/>
    <property type="match status" value="1"/>
</dbReference>